<evidence type="ECO:0000313" key="1">
    <source>
        <dbReference type="EMBL" id="ASU24037.1"/>
    </source>
</evidence>
<dbReference type="KEGG" id="vqi:CCZ37_15880"/>
<dbReference type="EMBL" id="CP022742">
    <property type="protein sequence ID" value="ASU24037.1"/>
    <property type="molecule type" value="Genomic_DNA"/>
</dbReference>
<dbReference type="RefSeq" id="WP_004397191.1">
    <property type="nucleotide sequence ID" value="NZ_CAWNHI010000002.1"/>
</dbReference>
<dbReference type="Proteomes" id="UP000215148">
    <property type="component" value="Chromosome 2"/>
</dbReference>
<keyword evidence="2" id="KW-1185">Reference proteome</keyword>
<dbReference type="GeneID" id="79889596"/>
<dbReference type="AlphaFoldDB" id="A0A223N2J1"/>
<protein>
    <submittedName>
        <fullName evidence="1">Uncharacterized protein</fullName>
    </submittedName>
</protein>
<reference evidence="1 2" key="1">
    <citation type="submission" date="2017-08" db="EMBL/GenBank/DDBJ databases">
        <title>The Vibrio qinghaiensis sp.-Q67 is a luminous bacteria isolated firstly from Qinghai lake, Qinghai province, China, which has been proved to be very sensitive to detect environmental and food pollutants. Therefore, complete genome analysis of V. qinghaiensis sp.-Q67 highlights the potential application of this strain on detection of hazards in the contaminated environments.</title>
        <authorList>
            <person name="Gong L."/>
        </authorList>
    </citation>
    <scope>NUCLEOTIDE SEQUENCE [LARGE SCALE GENOMIC DNA]</scope>
    <source>
        <strain evidence="1 2">Q67</strain>
    </source>
</reference>
<accession>A0A223N2J1</accession>
<proteinExistence type="predicted"/>
<gene>
    <name evidence="1" type="ORF">CCZ37_15880</name>
</gene>
<name>A0A223N2J1_9VIBR</name>
<sequence length="107" mass="11959">MYSFKADSGWNFETELRCLIIYKTLAELEFPRGLQSDLCSVLSESTGLKFESVKAKVGNYKSEFGVTNPSNSSEATKYLVKNFGHMSLQELDALLTGYLLGKGEERT</sequence>
<evidence type="ECO:0000313" key="2">
    <source>
        <dbReference type="Proteomes" id="UP000215148"/>
    </source>
</evidence>
<organism evidence="1 2">
    <name type="scientific">Vibrio qinghaiensis</name>
    <dbReference type="NCBI Taxonomy" id="2025808"/>
    <lineage>
        <taxon>Bacteria</taxon>
        <taxon>Pseudomonadati</taxon>
        <taxon>Pseudomonadota</taxon>
        <taxon>Gammaproteobacteria</taxon>
        <taxon>Vibrionales</taxon>
        <taxon>Vibrionaceae</taxon>
        <taxon>Vibrio</taxon>
    </lineage>
</organism>